<sequence>MTIKDWVTLIAAIIATILSIWTFSRTLSLERKMRYEPYFQRFWFDWSTRMSSHLKLTNDWLSRFEKEESSSGFFPNVSSRDVDIKLDEQAARFDRIFSRVVEKYEIKFNALKAEVVSFNKLLYPISEEYAIYSSVGEPEDIQRMLRESVWPVVDKYLGSHEEKKIVDLKSDRKYKRDLAVCKEKVKKCLTEFRSAHNEMSCHYKLLSAKYDVND</sequence>
<keyword evidence="1" id="KW-0472">Membrane</keyword>
<organism evidence="2 3">
    <name type="scientific">Franzmannia pantelleriensis</name>
    <dbReference type="NCBI Taxonomy" id="48727"/>
    <lineage>
        <taxon>Bacteria</taxon>
        <taxon>Pseudomonadati</taxon>
        <taxon>Pseudomonadota</taxon>
        <taxon>Gammaproteobacteria</taxon>
        <taxon>Oceanospirillales</taxon>
        <taxon>Halomonadaceae</taxon>
        <taxon>Franzmannia</taxon>
    </lineage>
</organism>
<proteinExistence type="predicted"/>
<evidence type="ECO:0000256" key="1">
    <source>
        <dbReference type="SAM" id="Phobius"/>
    </source>
</evidence>
<dbReference type="RefSeq" id="WP_143025043.1">
    <property type="nucleotide sequence ID" value="NZ_FNGH01000003.1"/>
</dbReference>
<feature type="transmembrane region" description="Helical" evidence="1">
    <location>
        <begin position="6"/>
        <end position="24"/>
    </location>
</feature>
<dbReference type="AlphaFoldDB" id="A0A1G9ICZ4"/>
<accession>A0A1G9ICZ4</accession>
<evidence type="ECO:0000313" key="2">
    <source>
        <dbReference type="EMBL" id="SDL23100.1"/>
    </source>
</evidence>
<evidence type="ECO:0000313" key="3">
    <source>
        <dbReference type="Proteomes" id="UP000199107"/>
    </source>
</evidence>
<name>A0A1G9ICZ4_9GAMM</name>
<reference evidence="3" key="1">
    <citation type="submission" date="2016-10" db="EMBL/GenBank/DDBJ databases">
        <authorList>
            <person name="Varghese N."/>
            <person name="Submissions S."/>
        </authorList>
    </citation>
    <scope>NUCLEOTIDE SEQUENCE [LARGE SCALE GENOMIC DNA]</scope>
    <source>
        <strain evidence="3">AAP</strain>
    </source>
</reference>
<protein>
    <submittedName>
        <fullName evidence="2">Uncharacterized protein</fullName>
    </submittedName>
</protein>
<dbReference type="EMBL" id="FNGH01000003">
    <property type="protein sequence ID" value="SDL23100.1"/>
    <property type="molecule type" value="Genomic_DNA"/>
</dbReference>
<keyword evidence="1" id="KW-1133">Transmembrane helix</keyword>
<gene>
    <name evidence="2" type="ORF">SAMN05192555_103139</name>
</gene>
<keyword evidence="1" id="KW-0812">Transmembrane</keyword>
<keyword evidence="3" id="KW-1185">Reference proteome</keyword>
<dbReference type="Proteomes" id="UP000199107">
    <property type="component" value="Unassembled WGS sequence"/>
</dbReference>